<accession>A0AA46DC00</accession>
<reference evidence="1 2" key="1">
    <citation type="submission" date="2019-03" db="EMBL/GenBank/DDBJ databases">
        <title>Genomic Encyclopedia of Type Strains, Phase IV (KMG-IV): sequencing the most valuable type-strain genomes for metagenomic binning, comparative biology and taxonomic classification.</title>
        <authorList>
            <person name="Goeker M."/>
        </authorList>
    </citation>
    <scope>NUCLEOTIDE SEQUENCE [LARGE SCALE GENOMIC DNA]</scope>
    <source>
        <strain evidence="1 2">DSM 15264</strain>
    </source>
</reference>
<proteinExistence type="predicted"/>
<evidence type="ECO:0000313" key="2">
    <source>
        <dbReference type="Proteomes" id="UP000294772"/>
    </source>
</evidence>
<dbReference type="AlphaFoldDB" id="A0AA46DC00"/>
<evidence type="ECO:0000313" key="1">
    <source>
        <dbReference type="EMBL" id="TCP04950.1"/>
    </source>
</evidence>
<gene>
    <name evidence="1" type="ORF">EV676_10936</name>
</gene>
<dbReference type="Proteomes" id="UP000294772">
    <property type="component" value="Unassembled WGS sequence"/>
</dbReference>
<sequence>MSFRESIRTPLLVIKHWQAPDVVIEAVKLLLPYVAAGAVLLGAA</sequence>
<name>A0AA46DC00_9BURK</name>
<protein>
    <submittedName>
        <fullName evidence="1">Uncharacterized protein</fullName>
    </submittedName>
</protein>
<dbReference type="RefSeq" id="WP_259371686.1">
    <property type="nucleotide sequence ID" value="NZ_CALFFA010000041.1"/>
</dbReference>
<comment type="caution">
    <text evidence="1">The sequence shown here is derived from an EMBL/GenBank/DDBJ whole genome shotgun (WGS) entry which is preliminary data.</text>
</comment>
<organism evidence="1 2">
    <name type="scientific">Caldimonas thermodepolymerans</name>
    <dbReference type="NCBI Taxonomy" id="215580"/>
    <lineage>
        <taxon>Bacteria</taxon>
        <taxon>Pseudomonadati</taxon>
        <taxon>Pseudomonadota</taxon>
        <taxon>Betaproteobacteria</taxon>
        <taxon>Burkholderiales</taxon>
        <taxon>Sphaerotilaceae</taxon>
        <taxon>Caldimonas</taxon>
    </lineage>
</organism>
<dbReference type="EMBL" id="SLXF01000009">
    <property type="protein sequence ID" value="TCP04950.1"/>
    <property type="molecule type" value="Genomic_DNA"/>
</dbReference>